<dbReference type="Gene3D" id="1.20.1440.100">
    <property type="entry name" value="SG protein - dephosphorylation function"/>
    <property type="match status" value="1"/>
</dbReference>
<evidence type="ECO:0000256" key="1">
    <source>
        <dbReference type="ARBA" id="ARBA00004970"/>
    </source>
</evidence>
<evidence type="ECO:0000256" key="9">
    <source>
        <dbReference type="ARBA" id="ARBA00052092"/>
    </source>
</evidence>
<comment type="similarity">
    <text evidence="2">Belongs to the HAD-like hydrolase superfamily. SerB family.</text>
</comment>
<evidence type="ECO:0000256" key="4">
    <source>
        <dbReference type="ARBA" id="ARBA00021697"/>
    </source>
</evidence>
<evidence type="ECO:0000256" key="5">
    <source>
        <dbReference type="ARBA" id="ARBA00022723"/>
    </source>
</evidence>
<dbReference type="PANTHER" id="PTHR43344:SF13">
    <property type="entry name" value="PHOSPHATASE RV3661-RELATED"/>
    <property type="match status" value="1"/>
</dbReference>
<comment type="pathway">
    <text evidence="1">Amino-acid biosynthesis; L-histidine biosynthesis; L-histidine from 5-phospho-alpha-D-ribose 1-diphosphate: step 8/9.</text>
</comment>
<dbReference type="OrthoDB" id="9784466at2"/>
<dbReference type="Pfam" id="PF12710">
    <property type="entry name" value="HAD"/>
    <property type="match status" value="1"/>
</dbReference>
<evidence type="ECO:0000256" key="10">
    <source>
        <dbReference type="ARBA" id="ARBA00053547"/>
    </source>
</evidence>
<evidence type="ECO:0000256" key="7">
    <source>
        <dbReference type="ARBA" id="ARBA00022842"/>
    </source>
</evidence>
<accession>A0A1X3D2N7</accession>
<comment type="function">
    <text evidence="10">Catalyzes the dephosphorylation of histidinol-phosphate to histidinol, the direct precursor of histidine.</text>
</comment>
<proteinExistence type="inferred from homology"/>
<gene>
    <name evidence="11" type="ORF">BWD09_11155</name>
</gene>
<evidence type="ECO:0000256" key="3">
    <source>
        <dbReference type="ARBA" id="ARBA00013085"/>
    </source>
</evidence>
<dbReference type="InterPro" id="IPR036412">
    <property type="entry name" value="HAD-like_sf"/>
</dbReference>
<dbReference type="CDD" id="cd02612">
    <property type="entry name" value="HAD_PGPPase"/>
    <property type="match status" value="1"/>
</dbReference>
<dbReference type="EC" id="3.1.3.15" evidence="3"/>
<dbReference type="NCBIfam" id="TIGR01490">
    <property type="entry name" value="HAD-SF-IB-hyp1"/>
    <property type="match status" value="1"/>
</dbReference>
<protein>
    <recommendedName>
        <fullName evidence="4">Histidinol-phosphatase</fullName>
        <ecNumber evidence="3">3.1.3.15</ecNumber>
    </recommendedName>
    <alternativeName>
        <fullName evidence="8">Histidinol-phosphate phosphatase</fullName>
    </alternativeName>
</protein>
<dbReference type="FunFam" id="3.40.50.1000:FF:000025">
    <property type="entry name" value="HAD hydrolase, family IB"/>
    <property type="match status" value="1"/>
</dbReference>
<sequence>MKNLAIFDLDNTLINTDSDHSWPQYLIQKGVVDAEYTRAQNDKFYRDYQNGCLNIDEFLKFHLEPLSRFSKEELAEMHREFVAEFIAPHISPMQKMLVESHRNAGDELLVISSTNEFIITPICHLFGIENIIGTQLETGDNGRYTGNYVGTPSLKEGKITRLNEWLAARGETLASYGKTYFYSDSKNDLPLLRLVSDPVAVNPDEVLQQEAGAKGWPVLNFKL</sequence>
<comment type="caution">
    <text evidence="11">The sequence shown here is derived from an EMBL/GenBank/DDBJ whole genome shotgun (WGS) entry which is preliminary data.</text>
</comment>
<dbReference type="InterPro" id="IPR006385">
    <property type="entry name" value="HAD_hydro_SerB1"/>
</dbReference>
<organism evidence="11 12">
    <name type="scientific">Neisseria dentiae</name>
    <dbReference type="NCBI Taxonomy" id="194197"/>
    <lineage>
        <taxon>Bacteria</taxon>
        <taxon>Pseudomonadati</taxon>
        <taxon>Pseudomonadota</taxon>
        <taxon>Betaproteobacteria</taxon>
        <taxon>Neisseriales</taxon>
        <taxon>Neisseriaceae</taxon>
        <taxon>Neisseria</taxon>
    </lineage>
</organism>
<dbReference type="RefSeq" id="WP_085366886.1">
    <property type="nucleotide sequence ID" value="NZ_CAUJPZ010000056.1"/>
</dbReference>
<evidence type="ECO:0000256" key="2">
    <source>
        <dbReference type="ARBA" id="ARBA00009184"/>
    </source>
</evidence>
<evidence type="ECO:0000256" key="8">
    <source>
        <dbReference type="ARBA" id="ARBA00033209"/>
    </source>
</evidence>
<dbReference type="NCBIfam" id="TIGR01488">
    <property type="entry name" value="HAD-SF-IB"/>
    <property type="match status" value="1"/>
</dbReference>
<dbReference type="EMBL" id="MTBO01000041">
    <property type="protein sequence ID" value="OSI14183.1"/>
    <property type="molecule type" value="Genomic_DNA"/>
</dbReference>
<dbReference type="Gene3D" id="3.40.50.1000">
    <property type="entry name" value="HAD superfamily/HAD-like"/>
    <property type="match status" value="1"/>
</dbReference>
<keyword evidence="5" id="KW-0479">Metal-binding</keyword>
<evidence type="ECO:0000313" key="12">
    <source>
        <dbReference type="Proteomes" id="UP000193118"/>
    </source>
</evidence>
<evidence type="ECO:0000256" key="6">
    <source>
        <dbReference type="ARBA" id="ARBA00022801"/>
    </source>
</evidence>
<dbReference type="InterPro" id="IPR023214">
    <property type="entry name" value="HAD_sf"/>
</dbReference>
<dbReference type="SUPFAM" id="SSF56784">
    <property type="entry name" value="HAD-like"/>
    <property type="match status" value="1"/>
</dbReference>
<dbReference type="GO" id="GO:0046872">
    <property type="term" value="F:metal ion binding"/>
    <property type="evidence" value="ECO:0007669"/>
    <property type="project" value="UniProtKB-KW"/>
</dbReference>
<dbReference type="AlphaFoldDB" id="A0A1X3D2N7"/>
<keyword evidence="7" id="KW-0460">Magnesium</keyword>
<reference evidence="12" key="1">
    <citation type="submission" date="2017-01" db="EMBL/GenBank/DDBJ databases">
        <authorList>
            <person name="Wolfgang W.J."/>
            <person name="Cole J."/>
            <person name="Wroblewski D."/>
            <person name="Mcginnis J."/>
            <person name="Musser K.A."/>
        </authorList>
    </citation>
    <scope>NUCLEOTIDE SEQUENCE [LARGE SCALE GENOMIC DNA]</scope>
    <source>
        <strain evidence="12">DSM 19151</strain>
    </source>
</reference>
<dbReference type="InterPro" id="IPR050582">
    <property type="entry name" value="HAD-like_SerB"/>
</dbReference>
<dbReference type="GO" id="GO:0004401">
    <property type="term" value="F:histidinol-phosphatase activity"/>
    <property type="evidence" value="ECO:0007669"/>
    <property type="project" value="UniProtKB-EC"/>
</dbReference>
<dbReference type="STRING" id="194197.BWD09_11155"/>
<name>A0A1X3D2N7_9NEIS</name>
<dbReference type="Proteomes" id="UP000193118">
    <property type="component" value="Unassembled WGS sequence"/>
</dbReference>
<dbReference type="GeneID" id="94580254"/>
<evidence type="ECO:0000313" key="11">
    <source>
        <dbReference type="EMBL" id="OSI14183.1"/>
    </source>
</evidence>
<comment type="catalytic activity">
    <reaction evidence="9">
        <text>L-histidinol phosphate + H2O = L-histidinol + phosphate</text>
        <dbReference type="Rhea" id="RHEA:14465"/>
        <dbReference type="ChEBI" id="CHEBI:15377"/>
        <dbReference type="ChEBI" id="CHEBI:43474"/>
        <dbReference type="ChEBI" id="CHEBI:57699"/>
        <dbReference type="ChEBI" id="CHEBI:57980"/>
        <dbReference type="EC" id="3.1.3.15"/>
    </reaction>
    <physiologicalReaction direction="left-to-right" evidence="9">
        <dbReference type="Rhea" id="RHEA:14466"/>
    </physiologicalReaction>
</comment>
<keyword evidence="6" id="KW-0378">Hydrolase</keyword>
<dbReference type="PANTHER" id="PTHR43344">
    <property type="entry name" value="PHOSPHOSERINE PHOSPHATASE"/>
    <property type="match status" value="1"/>
</dbReference>
<keyword evidence="12" id="KW-1185">Reference proteome</keyword>